<evidence type="ECO:0000313" key="9">
    <source>
        <dbReference type="Proteomes" id="UP000504635"/>
    </source>
</evidence>
<accession>A0A6J2Y4Z0</accession>
<feature type="compositionally biased region" description="Basic and acidic residues" evidence="8">
    <location>
        <begin position="242"/>
        <end position="260"/>
    </location>
</feature>
<keyword evidence="3" id="KW-0507">mRNA processing</keyword>
<evidence type="ECO:0000256" key="8">
    <source>
        <dbReference type="SAM" id="MobiDB-lite"/>
    </source>
</evidence>
<dbReference type="OrthoDB" id="21123at2759"/>
<evidence type="ECO:0000256" key="5">
    <source>
        <dbReference type="ARBA" id="ARBA00023054"/>
    </source>
</evidence>
<keyword evidence="6" id="KW-0508">mRNA splicing</keyword>
<feature type="compositionally biased region" description="Basic residues" evidence="8">
    <location>
        <begin position="261"/>
        <end position="281"/>
    </location>
</feature>
<proteinExistence type="inferred from homology"/>
<gene>
    <name evidence="10" type="primary">LOC115884022</name>
</gene>
<keyword evidence="7" id="KW-0539">Nucleus</keyword>
<evidence type="ECO:0000256" key="1">
    <source>
        <dbReference type="ARBA" id="ARBA00004123"/>
    </source>
</evidence>
<evidence type="ECO:0000256" key="6">
    <source>
        <dbReference type="ARBA" id="ARBA00023187"/>
    </source>
</evidence>
<evidence type="ECO:0000313" key="10">
    <source>
        <dbReference type="RefSeq" id="XP_030758321.1"/>
    </source>
</evidence>
<feature type="compositionally biased region" description="Basic and acidic residues" evidence="8">
    <location>
        <begin position="350"/>
        <end position="365"/>
    </location>
</feature>
<dbReference type="GO" id="GO:0005684">
    <property type="term" value="C:U2-type spliceosomal complex"/>
    <property type="evidence" value="ECO:0007669"/>
    <property type="project" value="TreeGrafter"/>
</dbReference>
<dbReference type="FunCoup" id="A0A6J2Y4Z0">
    <property type="interactions" value="650"/>
</dbReference>
<sequence length="559" mass="65211">MAEEEKLDWIYKSANSLVSREEYLLGRKVDKTLDELNKEEKEKKIVLPTPKNHVEHECIPPSIRDFNKIVQSEQVDLSAKLQEDPLVAIRKREEEARRKFLQNPVQLKKLQDALKEQEKTKKNKKSQKERDLDQKLKEKLRLYGKSPASKKGKTKVKDEALNTILMHKFNALKSKLSDSDLNDILNGKTSSSSSSDSSNESDKDKKGKRKKYKSSSDSDDNRKKIKIKPDERKQKLRNRYNRSRDKSTRDTGRERYSESKKRYKKRSKSRSNSRNRHIRKGRRDDSDSSSEYEKSRRSVHGSSNSKQKKNRRHSSESSEDEKSAYLKSNKSNDDLDEKILRKLRMLRDAAEISNERMICDRDESNCKIQKNANSSGSDNDNSKISNKRLLLPEKPSHLKYQNESNDSSSSESSKAYHDSEEDKKEKKNYGLVSSDGKKLALKKNQKSNIAEIQPVKTQVVKVTTERKNVKKLTDKEKEKIRNEMMQNAEVRDREREENVRKYREKDKAEESVSTKFDTDLIHNQLLKSAKHSSIEDRIKSNLNNIQRSARHMDSNFSKR</sequence>
<feature type="compositionally biased region" description="Low complexity" evidence="8">
    <location>
        <begin position="370"/>
        <end position="384"/>
    </location>
</feature>
<dbReference type="RefSeq" id="XP_030758321.1">
    <property type="nucleotide sequence ID" value="XM_030902461.1"/>
</dbReference>
<evidence type="ECO:0000256" key="3">
    <source>
        <dbReference type="ARBA" id="ARBA00022664"/>
    </source>
</evidence>
<dbReference type="InterPro" id="IPR051376">
    <property type="entry name" value="CWC25_splicing_factor"/>
</dbReference>
<keyword evidence="5" id="KW-0175">Coiled coil</keyword>
<dbReference type="GO" id="GO:0000398">
    <property type="term" value="P:mRNA splicing, via spliceosome"/>
    <property type="evidence" value="ECO:0007669"/>
    <property type="project" value="TreeGrafter"/>
</dbReference>
<evidence type="ECO:0000256" key="2">
    <source>
        <dbReference type="ARBA" id="ARBA00006695"/>
    </source>
</evidence>
<feature type="region of interest" description="Disordered" evidence="8">
    <location>
        <begin position="350"/>
        <end position="438"/>
    </location>
</feature>
<dbReference type="Pfam" id="PF12542">
    <property type="entry name" value="CWC25"/>
    <property type="match status" value="1"/>
</dbReference>
<dbReference type="AlphaFoldDB" id="A0A6J2Y4Z0"/>
<protein>
    <submittedName>
        <fullName evidence="10">Pre-mRNA-splicing factor CWC25 homolog</fullName>
    </submittedName>
</protein>
<dbReference type="PANTHER" id="PTHR16196:SF0">
    <property type="entry name" value="PRE-MRNA-SPLICING FACTOR CWC25 HOMOLOG"/>
    <property type="match status" value="1"/>
</dbReference>
<comment type="subcellular location">
    <subcellularLocation>
        <location evidence="1">Nucleus</location>
    </subcellularLocation>
</comment>
<comment type="similarity">
    <text evidence="2">Belongs to the CWC25 family.</text>
</comment>
<name>A0A6J2Y4Z0_SITOR</name>
<organism evidence="9 10">
    <name type="scientific">Sitophilus oryzae</name>
    <name type="common">Rice weevil</name>
    <name type="synonym">Curculio oryzae</name>
    <dbReference type="NCBI Taxonomy" id="7048"/>
    <lineage>
        <taxon>Eukaryota</taxon>
        <taxon>Metazoa</taxon>
        <taxon>Ecdysozoa</taxon>
        <taxon>Arthropoda</taxon>
        <taxon>Hexapoda</taxon>
        <taxon>Insecta</taxon>
        <taxon>Pterygota</taxon>
        <taxon>Neoptera</taxon>
        <taxon>Endopterygota</taxon>
        <taxon>Coleoptera</taxon>
        <taxon>Polyphaga</taxon>
        <taxon>Cucujiformia</taxon>
        <taxon>Curculionidae</taxon>
        <taxon>Dryophthorinae</taxon>
        <taxon>Sitophilus</taxon>
    </lineage>
</organism>
<dbReference type="PANTHER" id="PTHR16196">
    <property type="entry name" value="CELL CYCLE CONTROL PROTEIN CWF25"/>
    <property type="match status" value="1"/>
</dbReference>
<dbReference type="Proteomes" id="UP000504635">
    <property type="component" value="Unplaced"/>
</dbReference>
<feature type="compositionally biased region" description="Basic and acidic residues" evidence="8">
    <location>
        <begin position="414"/>
        <end position="428"/>
    </location>
</feature>
<feature type="compositionally biased region" description="Basic and acidic residues" evidence="8">
    <location>
        <begin position="116"/>
        <end position="141"/>
    </location>
</feature>
<dbReference type="KEGG" id="soy:115884022"/>
<feature type="compositionally biased region" description="Basic and acidic residues" evidence="8">
    <location>
        <begin position="282"/>
        <end position="296"/>
    </location>
</feature>
<feature type="region of interest" description="Disordered" evidence="8">
    <location>
        <begin position="116"/>
        <end position="157"/>
    </location>
</feature>
<keyword evidence="4" id="KW-0747">Spliceosome</keyword>
<dbReference type="InterPro" id="IPR022209">
    <property type="entry name" value="CWC25"/>
</dbReference>
<dbReference type="InParanoid" id="A0A6J2Y4Z0"/>
<feature type="compositionally biased region" description="Basic and acidic residues" evidence="8">
    <location>
        <begin position="214"/>
        <end position="233"/>
    </location>
</feature>
<feature type="compositionally biased region" description="Low complexity" evidence="8">
    <location>
        <begin position="402"/>
        <end position="413"/>
    </location>
</feature>
<reference evidence="10" key="1">
    <citation type="submission" date="2025-08" db="UniProtKB">
        <authorList>
            <consortium name="RefSeq"/>
        </authorList>
    </citation>
    <scope>IDENTIFICATION</scope>
    <source>
        <tissue evidence="10">Gonads</tissue>
    </source>
</reference>
<dbReference type="GeneID" id="115884022"/>
<feature type="region of interest" description="Disordered" evidence="8">
    <location>
        <begin position="175"/>
        <end position="338"/>
    </location>
</feature>
<evidence type="ECO:0000256" key="7">
    <source>
        <dbReference type="ARBA" id="ARBA00023242"/>
    </source>
</evidence>
<feature type="compositionally biased region" description="Basic and acidic residues" evidence="8">
    <location>
        <begin position="313"/>
        <end position="338"/>
    </location>
</feature>
<feature type="compositionally biased region" description="Basic and acidic residues" evidence="8">
    <location>
        <begin position="489"/>
        <end position="513"/>
    </location>
</feature>
<keyword evidence="9" id="KW-1185">Reference proteome</keyword>
<evidence type="ECO:0000256" key="4">
    <source>
        <dbReference type="ARBA" id="ARBA00022728"/>
    </source>
</evidence>
<feature type="region of interest" description="Disordered" evidence="8">
    <location>
        <begin position="488"/>
        <end position="513"/>
    </location>
</feature>